<accession>A0A9P6BWS3</accession>
<comment type="caution">
    <text evidence="1">The sequence shown here is derived from an EMBL/GenBank/DDBJ whole genome shotgun (WGS) entry which is preliminary data.</text>
</comment>
<keyword evidence="2" id="KW-1185">Reference proteome</keyword>
<evidence type="ECO:0000313" key="1">
    <source>
        <dbReference type="EMBL" id="KAF9443241.1"/>
    </source>
</evidence>
<evidence type="ECO:0008006" key="3">
    <source>
        <dbReference type="Google" id="ProtNLM"/>
    </source>
</evidence>
<name>A0A9P6BWS3_9AGAR</name>
<proteinExistence type="predicted"/>
<dbReference type="SUPFAM" id="SSF52047">
    <property type="entry name" value="RNI-like"/>
    <property type="match status" value="1"/>
</dbReference>
<dbReference type="OrthoDB" id="2887988at2759"/>
<organism evidence="1 2">
    <name type="scientific">Macrolepiota fuliginosa MF-IS2</name>
    <dbReference type="NCBI Taxonomy" id="1400762"/>
    <lineage>
        <taxon>Eukaryota</taxon>
        <taxon>Fungi</taxon>
        <taxon>Dikarya</taxon>
        <taxon>Basidiomycota</taxon>
        <taxon>Agaricomycotina</taxon>
        <taxon>Agaricomycetes</taxon>
        <taxon>Agaricomycetidae</taxon>
        <taxon>Agaricales</taxon>
        <taxon>Agaricineae</taxon>
        <taxon>Agaricaceae</taxon>
        <taxon>Macrolepiota</taxon>
    </lineage>
</organism>
<protein>
    <recommendedName>
        <fullName evidence="3">F-box domain-containing protein</fullName>
    </recommendedName>
</protein>
<dbReference type="EMBL" id="MU151501">
    <property type="protein sequence ID" value="KAF9443241.1"/>
    <property type="molecule type" value="Genomic_DNA"/>
</dbReference>
<reference evidence="1" key="1">
    <citation type="submission" date="2020-11" db="EMBL/GenBank/DDBJ databases">
        <authorList>
            <consortium name="DOE Joint Genome Institute"/>
            <person name="Ahrendt S."/>
            <person name="Riley R."/>
            <person name="Andreopoulos W."/>
            <person name="Labutti K."/>
            <person name="Pangilinan J."/>
            <person name="Ruiz-Duenas F.J."/>
            <person name="Barrasa J.M."/>
            <person name="Sanchez-Garcia M."/>
            <person name="Camarero S."/>
            <person name="Miyauchi S."/>
            <person name="Serrano A."/>
            <person name="Linde D."/>
            <person name="Babiker R."/>
            <person name="Drula E."/>
            <person name="Ayuso-Fernandez I."/>
            <person name="Pacheco R."/>
            <person name="Padilla G."/>
            <person name="Ferreira P."/>
            <person name="Barriuso J."/>
            <person name="Kellner H."/>
            <person name="Castanera R."/>
            <person name="Alfaro M."/>
            <person name="Ramirez L."/>
            <person name="Pisabarro A.G."/>
            <person name="Kuo A."/>
            <person name="Tritt A."/>
            <person name="Lipzen A."/>
            <person name="He G."/>
            <person name="Yan M."/>
            <person name="Ng V."/>
            <person name="Cullen D."/>
            <person name="Martin F."/>
            <person name="Rosso M.-N."/>
            <person name="Henrissat B."/>
            <person name="Hibbett D."/>
            <person name="Martinez A.T."/>
            <person name="Grigoriev I.V."/>
        </authorList>
    </citation>
    <scope>NUCLEOTIDE SEQUENCE</scope>
    <source>
        <strain evidence="1">MF-IS2</strain>
    </source>
</reference>
<dbReference type="Proteomes" id="UP000807342">
    <property type="component" value="Unassembled WGS sequence"/>
</dbReference>
<dbReference type="AlphaFoldDB" id="A0A9P6BWS3"/>
<gene>
    <name evidence="1" type="ORF">P691DRAFT_764466</name>
</gene>
<sequence length="568" mass="64558">MLPGIQPPRPLREDSTIPLSATHSKAAENAYIQERLKALEFELRKRVAERSALLWEINESTSPGGRLLPSEVLSLIFQYACLPIDFARRKLNSAPRDAEYSAVIVTPSQDMSNAEVNGPYVPIRLASVSLYWRRIACATSQIWTTIVIEVRERTAKSHASLLRLYLQNTGVHPFGVELDFRREQKHHWTLLENFPPPKSTLVDALQPIANVLFNPENAAKITTLRLIAPPHEWLAPMSRLFSSLEELSLGWPFQFCAKPPSDLDGLTIDDASFPTLQRLQIYNLPQFTCDTLTHLTRIDLTYLPLPMCLDTLVQCPFLEECHIHFPNNGQSNRIVSSELIVLERLEYLDWACNEWGAAAVAMQRIRAPALRRLRWDDNVDDPRTRATLVNFLSHAPTQITILHLNERTGASKPENWTTIFHSIPQIRDLVLEQQIYISNIIPIIRALTPGLGGASSLASMLPALRLLYFVFTGLSITRVDSFGLLDDLLTMVMSRQEEDRDAKLRIEFDTDFIWPEDKDALTGDMISAMVHGKLELDMWENGKPARWVELMKREAQETVAQSSRGRNR</sequence>
<evidence type="ECO:0000313" key="2">
    <source>
        <dbReference type="Proteomes" id="UP000807342"/>
    </source>
</evidence>
<dbReference type="InterPro" id="IPR032675">
    <property type="entry name" value="LRR_dom_sf"/>
</dbReference>
<dbReference type="Gene3D" id="3.80.10.10">
    <property type="entry name" value="Ribonuclease Inhibitor"/>
    <property type="match status" value="1"/>
</dbReference>